<evidence type="ECO:0000313" key="1">
    <source>
        <dbReference type="EMBL" id="GBF06835.1"/>
    </source>
</evidence>
<dbReference type="AlphaFoldDB" id="A0A2I9E083"/>
<reference evidence="2" key="1">
    <citation type="submission" date="2018-01" db="EMBL/GenBank/DDBJ databases">
        <title>Draft Genome Sequence of the Radioresistant Bacterium Deinococcus aerius TR0125, Isolated from the Higher Atmosphere above Japan.</title>
        <authorList>
            <person name="Satoh K."/>
            <person name="Arai H."/>
            <person name="Sanzen T."/>
            <person name="Kawaguchi Y."/>
            <person name="Hayashi H."/>
            <person name="Yokobori S."/>
            <person name="Yamagishi A."/>
            <person name="Oono Y."/>
            <person name="Narumi I."/>
        </authorList>
    </citation>
    <scope>NUCLEOTIDE SEQUENCE [LARGE SCALE GENOMIC DNA]</scope>
    <source>
        <strain evidence="2">TR0125</strain>
    </source>
</reference>
<dbReference type="RefSeq" id="WP_103130189.1">
    <property type="nucleotide sequence ID" value="NZ_BFAG01000011.1"/>
</dbReference>
<organism evidence="1 2">
    <name type="scientific">Deinococcus aerius</name>
    <dbReference type="NCBI Taxonomy" id="200253"/>
    <lineage>
        <taxon>Bacteria</taxon>
        <taxon>Thermotogati</taxon>
        <taxon>Deinococcota</taxon>
        <taxon>Deinococci</taxon>
        <taxon>Deinococcales</taxon>
        <taxon>Deinococcaceae</taxon>
        <taxon>Deinococcus</taxon>
    </lineage>
</organism>
<comment type="caution">
    <text evidence="1">The sequence shown here is derived from an EMBL/GenBank/DDBJ whole genome shotgun (WGS) entry which is preliminary data.</text>
</comment>
<name>A0A2I9E083_9DEIO</name>
<keyword evidence="2" id="KW-1185">Reference proteome</keyword>
<sequence>MLSDGERRRIEAEELAAARALQEREERARHQLALHAYRQEIRAGLRPRAWWWPLRWLPPLVAVLVAVLLLRPSPAVPDDTSGGIASSALMDRCRAEVSARLGQAGLRFPNAREAAGQFSANADGKRWDGWVALPDGTRTDFSCSFTAADGSVEAELIQEETP</sequence>
<evidence type="ECO:0000313" key="2">
    <source>
        <dbReference type="Proteomes" id="UP000236569"/>
    </source>
</evidence>
<dbReference type="OrthoDB" id="70179at2"/>
<dbReference type="Proteomes" id="UP000236569">
    <property type="component" value="Unassembled WGS sequence"/>
</dbReference>
<gene>
    <name evidence="1" type="ORF">DAERI_110017</name>
</gene>
<protein>
    <submittedName>
        <fullName evidence="1">Uncharacterized protein</fullName>
    </submittedName>
</protein>
<proteinExistence type="predicted"/>
<accession>A0A2I9E083</accession>
<dbReference type="EMBL" id="BFAG01000011">
    <property type="protein sequence ID" value="GBF06835.1"/>
    <property type="molecule type" value="Genomic_DNA"/>
</dbReference>